<accession>A0A5N6UVF6</accession>
<evidence type="ECO:0008006" key="3">
    <source>
        <dbReference type="Google" id="ProtNLM"/>
    </source>
</evidence>
<proteinExistence type="predicted"/>
<protein>
    <recommendedName>
        <fullName evidence="3">Peroxisomal biogenesis factor 11</fullName>
    </recommendedName>
</protein>
<keyword evidence="2" id="KW-1185">Reference proteome</keyword>
<evidence type="ECO:0000313" key="1">
    <source>
        <dbReference type="EMBL" id="KAE8162632.1"/>
    </source>
</evidence>
<sequence length="333" mass="37332">MSDPGRQPDGCIDAVPGTVRGAGTTHFNNTEPQRVGNCRSCSISAGLRATDITIHKINTLISSSIGQDTAFGCIEYLSHALHYFLLSRIWRKLKARLYAVLQMMRRRKPTPDHGPSTHTQIKTPAWSPLLSLSSLMFDTRCTLRLLGLFSIWTWGSETTKAPPVDRIVRELTRLQLVATAVYQLFENVAFLMSKNVLPEKLWRRFDSDNLYSWSLLSLCVHMMLQLGKLWRESVLRKRVDQKAVSSTSGQINMIDKEAETAIEADDNDTDISTRREEIHAARKSLVSSLTWGALCAHWGMPAGIGIPEAFIGALSFVADAWEVRDTWISIEVS</sequence>
<dbReference type="EMBL" id="ML738626">
    <property type="protein sequence ID" value="KAE8162632.1"/>
    <property type="molecule type" value="Genomic_DNA"/>
</dbReference>
<evidence type="ECO:0000313" key="2">
    <source>
        <dbReference type="Proteomes" id="UP000326950"/>
    </source>
</evidence>
<reference evidence="1 2" key="1">
    <citation type="submission" date="2019-04" db="EMBL/GenBank/DDBJ databases">
        <title>Friends and foes A comparative genomics study of 23 Aspergillus species from section Flavi.</title>
        <authorList>
            <consortium name="DOE Joint Genome Institute"/>
            <person name="Kjaerbolling I."/>
            <person name="Vesth T."/>
            <person name="Frisvad J.C."/>
            <person name="Nybo J.L."/>
            <person name="Theobald S."/>
            <person name="Kildgaard S."/>
            <person name="Isbrandt T."/>
            <person name="Kuo A."/>
            <person name="Sato A."/>
            <person name="Lyhne E.K."/>
            <person name="Kogle M.E."/>
            <person name="Wiebenga A."/>
            <person name="Kun R.S."/>
            <person name="Lubbers R.J."/>
            <person name="Makela M.R."/>
            <person name="Barry K."/>
            <person name="Chovatia M."/>
            <person name="Clum A."/>
            <person name="Daum C."/>
            <person name="Haridas S."/>
            <person name="He G."/>
            <person name="LaButti K."/>
            <person name="Lipzen A."/>
            <person name="Mondo S."/>
            <person name="Riley R."/>
            <person name="Salamov A."/>
            <person name="Simmons B.A."/>
            <person name="Magnuson J.K."/>
            <person name="Henrissat B."/>
            <person name="Mortensen U.H."/>
            <person name="Larsen T.O."/>
            <person name="Devries R.P."/>
            <person name="Grigoriev I.V."/>
            <person name="Machida M."/>
            <person name="Baker S.E."/>
            <person name="Andersen M.R."/>
        </authorList>
    </citation>
    <scope>NUCLEOTIDE SEQUENCE [LARGE SCALE GENOMIC DNA]</scope>
    <source>
        <strain evidence="1 2">CBS 117626</strain>
    </source>
</reference>
<dbReference type="OrthoDB" id="10005898at2759"/>
<name>A0A5N6UVF6_ASPTM</name>
<dbReference type="Proteomes" id="UP000326950">
    <property type="component" value="Unassembled WGS sequence"/>
</dbReference>
<organism evidence="1 2">
    <name type="scientific">Aspergillus tamarii</name>
    <dbReference type="NCBI Taxonomy" id="41984"/>
    <lineage>
        <taxon>Eukaryota</taxon>
        <taxon>Fungi</taxon>
        <taxon>Dikarya</taxon>
        <taxon>Ascomycota</taxon>
        <taxon>Pezizomycotina</taxon>
        <taxon>Eurotiomycetes</taxon>
        <taxon>Eurotiomycetidae</taxon>
        <taxon>Eurotiales</taxon>
        <taxon>Aspergillaceae</taxon>
        <taxon>Aspergillus</taxon>
        <taxon>Aspergillus subgen. Circumdati</taxon>
    </lineage>
</organism>
<gene>
    <name evidence="1" type="ORF">BDV40DRAFT_157009</name>
</gene>
<dbReference type="AlphaFoldDB" id="A0A5N6UVF6"/>
<dbReference type="PANTHER" id="PTHR12652:SF25">
    <property type="entry name" value="MICROBODY (PEROXISOME) PROLIFERATION PROTEIN PEROXIN 11C (EUROFUNG)"/>
    <property type="match status" value="1"/>
</dbReference>
<dbReference type="PANTHER" id="PTHR12652">
    <property type="entry name" value="PEROXISOMAL BIOGENESIS FACTOR 11"/>
    <property type="match status" value="1"/>
</dbReference>